<evidence type="ECO:0000256" key="3">
    <source>
        <dbReference type="ARBA" id="ARBA00022692"/>
    </source>
</evidence>
<evidence type="ECO:0000256" key="6">
    <source>
        <dbReference type="ARBA" id="ARBA00023136"/>
    </source>
</evidence>
<evidence type="ECO:0000256" key="4">
    <source>
        <dbReference type="ARBA" id="ARBA00022748"/>
    </source>
</evidence>
<keyword evidence="6 7" id="KW-0472">Membrane</keyword>
<evidence type="ECO:0000256" key="2">
    <source>
        <dbReference type="ARBA" id="ARBA00006143"/>
    </source>
</evidence>
<keyword evidence="4" id="KW-0201">Cytochrome c-type biogenesis</keyword>
<evidence type="ECO:0000313" key="10">
    <source>
        <dbReference type="Proteomes" id="UP001221217"/>
    </source>
</evidence>
<gene>
    <name evidence="9" type="ORF">PQJ61_04385</name>
</gene>
<feature type="transmembrane region" description="Helical" evidence="7">
    <location>
        <begin position="168"/>
        <end position="191"/>
    </location>
</feature>
<sequence>MMDFFNLLNTGMSQPGLFAFAAALLWGILSVIISPCHLGSLPLIIAYINNREKPDTKTAFTLSLLFGLGLLIMLAVIGIITSMTGRIMGDIGDGVLIGVAIFLIICGIWLMDFIPLSKTSFSFTPKRIKAGKFGSFILGLVYGIALGPCSFAFMAPMLGFVFSASASTITFGFSLMLFYAVGHTAVIIAAGTFGDAVNNLLQKKWTDKALPVFKKICGIAVVAVGIYQLIDLI</sequence>
<dbReference type="PANTHER" id="PTHR31272">
    <property type="entry name" value="CYTOCHROME C-TYPE BIOGENESIS PROTEIN HI_1454-RELATED"/>
    <property type="match status" value="1"/>
</dbReference>
<proteinExistence type="inferred from homology"/>
<comment type="similarity">
    <text evidence="2">Belongs to the DsbD family.</text>
</comment>
<feature type="transmembrane region" description="Helical" evidence="7">
    <location>
        <begin position="20"/>
        <end position="48"/>
    </location>
</feature>
<dbReference type="GO" id="GO:0016020">
    <property type="term" value="C:membrane"/>
    <property type="evidence" value="ECO:0007669"/>
    <property type="project" value="UniProtKB-SubCell"/>
</dbReference>
<feature type="transmembrane region" description="Helical" evidence="7">
    <location>
        <begin position="60"/>
        <end position="83"/>
    </location>
</feature>
<evidence type="ECO:0000256" key="5">
    <source>
        <dbReference type="ARBA" id="ARBA00022989"/>
    </source>
</evidence>
<accession>A0AAJ1ID50</accession>
<comment type="subcellular location">
    <subcellularLocation>
        <location evidence="1">Membrane</location>
        <topology evidence="1">Multi-pass membrane protein</topology>
    </subcellularLocation>
</comment>
<keyword evidence="3 7" id="KW-0812">Transmembrane</keyword>
<dbReference type="AlphaFoldDB" id="A0AAJ1ID50"/>
<keyword evidence="5 7" id="KW-1133">Transmembrane helix</keyword>
<feature type="transmembrane region" description="Helical" evidence="7">
    <location>
        <begin position="135"/>
        <end position="162"/>
    </location>
</feature>
<dbReference type="GO" id="GO:0017004">
    <property type="term" value="P:cytochrome complex assembly"/>
    <property type="evidence" value="ECO:0007669"/>
    <property type="project" value="UniProtKB-KW"/>
</dbReference>
<evidence type="ECO:0000313" key="9">
    <source>
        <dbReference type="EMBL" id="MDC7225984.1"/>
    </source>
</evidence>
<dbReference type="Proteomes" id="UP001221217">
    <property type="component" value="Unassembled WGS sequence"/>
</dbReference>
<name>A0AAJ1ID50_9SPIO</name>
<dbReference type="InterPro" id="IPR051790">
    <property type="entry name" value="Cytochrome_c-biogenesis_DsbD"/>
</dbReference>
<dbReference type="EMBL" id="JAQQAL010000011">
    <property type="protein sequence ID" value="MDC7225984.1"/>
    <property type="molecule type" value="Genomic_DNA"/>
</dbReference>
<protein>
    <submittedName>
        <fullName evidence="9">Cytochrome c biogenesis protein CcdA</fullName>
    </submittedName>
</protein>
<comment type="caution">
    <text evidence="9">The sequence shown here is derived from an EMBL/GenBank/DDBJ whole genome shotgun (WGS) entry which is preliminary data.</text>
</comment>
<dbReference type="Pfam" id="PF02683">
    <property type="entry name" value="DsbD_TM"/>
    <property type="match status" value="1"/>
</dbReference>
<organism evidence="9 10">
    <name type="scientific">Candidatus Thalassospirochaeta sargassi</name>
    <dbReference type="NCBI Taxonomy" id="3119039"/>
    <lineage>
        <taxon>Bacteria</taxon>
        <taxon>Pseudomonadati</taxon>
        <taxon>Spirochaetota</taxon>
        <taxon>Spirochaetia</taxon>
        <taxon>Spirochaetales</taxon>
        <taxon>Spirochaetaceae</taxon>
        <taxon>Candidatus Thalassospirochaeta</taxon>
    </lineage>
</organism>
<reference evidence="9 10" key="1">
    <citation type="submission" date="2022-12" db="EMBL/GenBank/DDBJ databases">
        <title>Metagenome assembled genome from gulf of manar.</title>
        <authorList>
            <person name="Kohli P."/>
            <person name="Pk S."/>
            <person name="Venkata Ramana C."/>
            <person name="Sasikala C."/>
        </authorList>
    </citation>
    <scope>NUCLEOTIDE SEQUENCE [LARGE SCALE GENOMIC DNA]</scope>
    <source>
        <strain evidence="9">JB008</strain>
    </source>
</reference>
<dbReference type="InterPro" id="IPR003834">
    <property type="entry name" value="Cyt_c_assmbl_TM_dom"/>
</dbReference>
<feature type="transmembrane region" description="Helical" evidence="7">
    <location>
        <begin position="212"/>
        <end position="230"/>
    </location>
</feature>
<dbReference type="PANTHER" id="PTHR31272:SF6">
    <property type="entry name" value="CYTOCHROME C-TYPE BIOGENESIS CCDA-LIKE CHLOROPLASTIC PROTEIN"/>
    <property type="match status" value="1"/>
</dbReference>
<evidence type="ECO:0000256" key="7">
    <source>
        <dbReference type="SAM" id="Phobius"/>
    </source>
</evidence>
<feature type="transmembrane region" description="Helical" evidence="7">
    <location>
        <begin position="95"/>
        <end position="114"/>
    </location>
</feature>
<evidence type="ECO:0000256" key="1">
    <source>
        <dbReference type="ARBA" id="ARBA00004141"/>
    </source>
</evidence>
<evidence type="ECO:0000259" key="8">
    <source>
        <dbReference type="Pfam" id="PF02683"/>
    </source>
</evidence>
<feature type="domain" description="Cytochrome C biogenesis protein transmembrane" evidence="8">
    <location>
        <begin position="20"/>
        <end position="227"/>
    </location>
</feature>